<sequence length="65" mass="7201">METAWTPTDPVQIAYLHPHLGGNPAQLVSVSAQNRPFIVEDNITTRCPAITVQHRMEPTRAIPVL</sequence>
<organism evidence="1 2">
    <name type="scientific">Tropilaelaps mercedesae</name>
    <dbReference type="NCBI Taxonomy" id="418985"/>
    <lineage>
        <taxon>Eukaryota</taxon>
        <taxon>Metazoa</taxon>
        <taxon>Ecdysozoa</taxon>
        <taxon>Arthropoda</taxon>
        <taxon>Chelicerata</taxon>
        <taxon>Arachnida</taxon>
        <taxon>Acari</taxon>
        <taxon>Parasitiformes</taxon>
        <taxon>Mesostigmata</taxon>
        <taxon>Gamasina</taxon>
        <taxon>Dermanyssoidea</taxon>
        <taxon>Laelapidae</taxon>
        <taxon>Tropilaelaps</taxon>
    </lineage>
</organism>
<gene>
    <name evidence="1" type="ORF">BIW11_02922</name>
</gene>
<evidence type="ECO:0000313" key="2">
    <source>
        <dbReference type="Proteomes" id="UP000192247"/>
    </source>
</evidence>
<protein>
    <submittedName>
        <fullName evidence="1">Uncharacterized protein</fullName>
    </submittedName>
</protein>
<proteinExistence type="predicted"/>
<keyword evidence="2" id="KW-1185">Reference proteome</keyword>
<name>A0A1V9XV42_9ACAR</name>
<dbReference type="EMBL" id="MNPL01003623">
    <property type="protein sequence ID" value="OQR77364.1"/>
    <property type="molecule type" value="Genomic_DNA"/>
</dbReference>
<comment type="caution">
    <text evidence="1">The sequence shown here is derived from an EMBL/GenBank/DDBJ whole genome shotgun (WGS) entry which is preliminary data.</text>
</comment>
<evidence type="ECO:0000313" key="1">
    <source>
        <dbReference type="EMBL" id="OQR77364.1"/>
    </source>
</evidence>
<dbReference type="Proteomes" id="UP000192247">
    <property type="component" value="Unassembled WGS sequence"/>
</dbReference>
<dbReference type="InParanoid" id="A0A1V9XV42"/>
<reference evidence="1 2" key="1">
    <citation type="journal article" date="2017" name="Gigascience">
        <title>Draft genome of the honey bee ectoparasitic mite, Tropilaelaps mercedesae, is shaped by the parasitic life history.</title>
        <authorList>
            <person name="Dong X."/>
            <person name="Armstrong S.D."/>
            <person name="Xia D."/>
            <person name="Makepeace B.L."/>
            <person name="Darby A.C."/>
            <person name="Kadowaki T."/>
        </authorList>
    </citation>
    <scope>NUCLEOTIDE SEQUENCE [LARGE SCALE GENOMIC DNA]</scope>
    <source>
        <strain evidence="1">Wuxi-XJTLU</strain>
    </source>
</reference>
<dbReference type="AlphaFoldDB" id="A0A1V9XV42"/>
<accession>A0A1V9XV42</accession>